<evidence type="ECO:0000313" key="2">
    <source>
        <dbReference type="EMBL" id="CAA9465498.1"/>
    </source>
</evidence>
<evidence type="ECO:0000256" key="1">
    <source>
        <dbReference type="SAM" id="Phobius"/>
    </source>
</evidence>
<dbReference type="Pfam" id="PF03729">
    <property type="entry name" value="DUF308"/>
    <property type="match status" value="1"/>
</dbReference>
<dbReference type="EMBL" id="CADCVM010000003">
    <property type="protein sequence ID" value="CAA9465498.1"/>
    <property type="molecule type" value="Genomic_DNA"/>
</dbReference>
<reference evidence="2" key="1">
    <citation type="submission" date="2020-02" db="EMBL/GenBank/DDBJ databases">
        <authorList>
            <person name="Meier V. D."/>
        </authorList>
    </citation>
    <scope>NUCLEOTIDE SEQUENCE</scope>
    <source>
        <strain evidence="2">AVDCRST_MAG05</strain>
    </source>
</reference>
<feature type="transmembrane region" description="Helical" evidence="1">
    <location>
        <begin position="43"/>
        <end position="65"/>
    </location>
</feature>
<name>A0A6J4RCT9_9ACTN</name>
<keyword evidence="1" id="KW-0812">Transmembrane</keyword>
<sequence length="83" mass="8611">MTEAQGRPATPTISGDWWALLLRGVAAVLFGLSALVWPGLTLAVLIVIYGAYAVVDGAFAVVAGLRSPAGTRRWLFLAEGALG</sequence>
<keyword evidence="1" id="KW-0472">Membrane</keyword>
<proteinExistence type="predicted"/>
<organism evidence="2">
    <name type="scientific">uncultured Rubrobacteraceae bacterium</name>
    <dbReference type="NCBI Taxonomy" id="349277"/>
    <lineage>
        <taxon>Bacteria</taxon>
        <taxon>Bacillati</taxon>
        <taxon>Actinomycetota</taxon>
        <taxon>Rubrobacteria</taxon>
        <taxon>Rubrobacterales</taxon>
        <taxon>Rubrobacteraceae</taxon>
        <taxon>environmental samples</taxon>
    </lineage>
</organism>
<feature type="transmembrane region" description="Helical" evidence="1">
    <location>
        <begin position="17"/>
        <end position="37"/>
    </location>
</feature>
<feature type="non-terminal residue" evidence="2">
    <location>
        <position position="83"/>
    </location>
</feature>
<dbReference type="AlphaFoldDB" id="A0A6J4RCT9"/>
<gene>
    <name evidence="2" type="ORF">AVDCRST_MAG05-6</name>
</gene>
<dbReference type="InterPro" id="IPR005325">
    <property type="entry name" value="DUF308_memb"/>
</dbReference>
<keyword evidence="1" id="KW-1133">Transmembrane helix</keyword>
<protein>
    <submittedName>
        <fullName evidence="2">Uncharacterized protein</fullName>
    </submittedName>
</protein>
<accession>A0A6J4RCT9</accession>